<proteinExistence type="predicted"/>
<dbReference type="NCBIfam" id="TIGR04282">
    <property type="entry name" value="glyco_like_cofC"/>
    <property type="match status" value="1"/>
</dbReference>
<accession>A0A382BDH7</accession>
<dbReference type="AlphaFoldDB" id="A0A382BDH7"/>
<dbReference type="EMBL" id="UINC01029319">
    <property type="protein sequence ID" value="SVB11828.1"/>
    <property type="molecule type" value="Genomic_DNA"/>
</dbReference>
<dbReference type="PANTHER" id="PTHR36529">
    <property type="entry name" value="SLL1095 PROTEIN"/>
    <property type="match status" value="1"/>
</dbReference>
<dbReference type="InterPro" id="IPR018641">
    <property type="entry name" value="Trfase_1_rSAM/seldom-assoc"/>
</dbReference>
<gene>
    <name evidence="1" type="ORF">METZ01_LOCUS164682</name>
</gene>
<evidence type="ECO:0008006" key="2">
    <source>
        <dbReference type="Google" id="ProtNLM"/>
    </source>
</evidence>
<protein>
    <recommendedName>
        <fullName evidence="2">Glycosyltransferase</fullName>
    </recommendedName>
</protein>
<dbReference type="PANTHER" id="PTHR36529:SF1">
    <property type="entry name" value="GLYCOSYLTRANSFERASE"/>
    <property type="match status" value="1"/>
</dbReference>
<organism evidence="1">
    <name type="scientific">marine metagenome</name>
    <dbReference type="NCBI Taxonomy" id="408172"/>
    <lineage>
        <taxon>unclassified sequences</taxon>
        <taxon>metagenomes</taxon>
        <taxon>ecological metagenomes</taxon>
    </lineage>
</organism>
<evidence type="ECO:0000313" key="1">
    <source>
        <dbReference type="EMBL" id="SVB11828.1"/>
    </source>
</evidence>
<dbReference type="SUPFAM" id="SSF53448">
    <property type="entry name" value="Nucleotide-diphospho-sugar transferases"/>
    <property type="match status" value="1"/>
</dbReference>
<sequence length="246" mass="27528">MGFSGFSFTIDQLRARAEVPMAKQNRNALIVFSRDPVLGQVKTRLNPFLDLKTICDLYTCFLTDCLKTICSVESADHFIGIYPSSVSGYFEQLDSALSVSTFIQEGKDLGERMKNAFSEKFAEGYEQVVIVGADSPSLPSLYITQALASKRDVVLGPSVDGGYYLIGMKEKLTHLFDGIKWGRDTVLKETYRKLKSSGTSFELLPVWYDVDRPDDLKFLKTHLDLLVALGQLEGRSTQKFLSNLSF</sequence>
<reference evidence="1" key="1">
    <citation type="submission" date="2018-05" db="EMBL/GenBank/DDBJ databases">
        <authorList>
            <person name="Lanie J.A."/>
            <person name="Ng W.-L."/>
            <person name="Kazmierczak K.M."/>
            <person name="Andrzejewski T.M."/>
            <person name="Davidsen T.M."/>
            <person name="Wayne K.J."/>
            <person name="Tettelin H."/>
            <person name="Glass J.I."/>
            <person name="Rusch D."/>
            <person name="Podicherti R."/>
            <person name="Tsui H.-C.T."/>
            <person name="Winkler M.E."/>
        </authorList>
    </citation>
    <scope>NUCLEOTIDE SEQUENCE</scope>
</reference>
<dbReference type="InterPro" id="IPR029044">
    <property type="entry name" value="Nucleotide-diphossugar_trans"/>
</dbReference>
<dbReference type="Pfam" id="PF09837">
    <property type="entry name" value="DUF2064"/>
    <property type="match status" value="1"/>
</dbReference>
<name>A0A382BDH7_9ZZZZ</name>
<dbReference type="Gene3D" id="3.90.550.10">
    <property type="entry name" value="Spore Coat Polysaccharide Biosynthesis Protein SpsA, Chain A"/>
    <property type="match status" value="1"/>
</dbReference>